<sequence length="254" mass="26817">MFCPDLRMRRAGLALAASVLAVALAGTAAAQSMVVRSTGPSAAKYPTGAKLKASDRVTLVAGDKVVLMQSGRTRTLSGPGTFNAGGTIQASQSMGTTVTRMLAKGPTTRSRGGFSRGPDEPVPAEMRAPNLWLLDYREGGTFCVADPATLMLWRPHMESDELLKIEHGDRGETVAFVSGANFRKWPADAVPIQYGVNYRLSGAGLTAPVTVRFAQIESAPDTVERSIDMLMAKGCTPQLDRLIDAMSEAEAAGG</sequence>
<protein>
    <submittedName>
        <fullName evidence="2">Hypotheticall protein</fullName>
    </submittedName>
</protein>
<feature type="signal peptide" evidence="1">
    <location>
        <begin position="1"/>
        <end position="30"/>
    </location>
</feature>
<dbReference type="RefSeq" id="WP_067181690.1">
    <property type="nucleotide sequence ID" value="NZ_CP012199.1"/>
</dbReference>
<organism evidence="2 3">
    <name type="scientific">Sphingopyxis granuli</name>
    <dbReference type="NCBI Taxonomy" id="267128"/>
    <lineage>
        <taxon>Bacteria</taxon>
        <taxon>Pseudomonadati</taxon>
        <taxon>Pseudomonadota</taxon>
        <taxon>Alphaproteobacteria</taxon>
        <taxon>Sphingomonadales</taxon>
        <taxon>Sphingomonadaceae</taxon>
        <taxon>Sphingopyxis</taxon>
    </lineage>
</organism>
<evidence type="ECO:0000313" key="3">
    <source>
        <dbReference type="Proteomes" id="UP000058599"/>
    </source>
</evidence>
<reference evidence="2 3" key="1">
    <citation type="journal article" date="2016" name="BMC Genomics">
        <title>Genomic analysis of the nitrate-respiring Sphingopyxis granuli (formerly Sphingomonas macrogoltabida) strain TFA.</title>
        <authorList>
            <person name="Garcia-Romero I."/>
            <person name="Perez-Pulido A.J."/>
            <person name="Gonzalez-Flores Y.E."/>
            <person name="Reyes-Ramirez F."/>
            <person name="Santero E."/>
            <person name="Floriano B."/>
        </authorList>
    </citation>
    <scope>NUCLEOTIDE SEQUENCE [LARGE SCALE GENOMIC DNA]</scope>
    <source>
        <strain evidence="2 3">TFA</strain>
    </source>
</reference>
<name>A0AA86GK19_9SPHN</name>
<feature type="chain" id="PRO_5041685521" evidence="1">
    <location>
        <begin position="31"/>
        <end position="254"/>
    </location>
</feature>
<dbReference type="Proteomes" id="UP000058599">
    <property type="component" value="Chromosome"/>
</dbReference>
<evidence type="ECO:0000256" key="1">
    <source>
        <dbReference type="SAM" id="SignalP"/>
    </source>
</evidence>
<accession>A0AA86GK19</accession>
<keyword evidence="3" id="KW-1185">Reference proteome</keyword>
<evidence type="ECO:0000313" key="2">
    <source>
        <dbReference type="EMBL" id="AMG73639.1"/>
    </source>
</evidence>
<keyword evidence="1" id="KW-0732">Signal</keyword>
<dbReference type="EMBL" id="CP012199">
    <property type="protein sequence ID" value="AMG73639.1"/>
    <property type="molecule type" value="Genomic_DNA"/>
</dbReference>
<dbReference type="AlphaFoldDB" id="A0AA86GK19"/>
<dbReference type="KEGG" id="sgi:SGRAN_1247"/>
<proteinExistence type="predicted"/>
<gene>
    <name evidence="2" type="ORF">SGRAN_1247</name>
</gene>